<keyword evidence="2" id="KW-1133">Transmembrane helix</keyword>
<keyword evidence="2" id="KW-0472">Membrane</keyword>
<protein>
    <submittedName>
        <fullName evidence="3">Uncharacterized protein</fullName>
    </submittedName>
</protein>
<feature type="region of interest" description="Disordered" evidence="1">
    <location>
        <begin position="1"/>
        <end position="47"/>
    </location>
</feature>
<dbReference type="Proteomes" id="UP001555826">
    <property type="component" value="Unassembled WGS sequence"/>
</dbReference>
<dbReference type="EMBL" id="JBFNQN010000018">
    <property type="protein sequence ID" value="MEW9267446.1"/>
    <property type="molecule type" value="Genomic_DNA"/>
</dbReference>
<organism evidence="3 4">
    <name type="scientific">Kineococcus endophyticus</name>
    <dbReference type="NCBI Taxonomy" id="1181883"/>
    <lineage>
        <taxon>Bacteria</taxon>
        <taxon>Bacillati</taxon>
        <taxon>Actinomycetota</taxon>
        <taxon>Actinomycetes</taxon>
        <taxon>Kineosporiales</taxon>
        <taxon>Kineosporiaceae</taxon>
        <taxon>Kineococcus</taxon>
    </lineage>
</organism>
<keyword evidence="4" id="KW-1185">Reference proteome</keyword>
<proteinExistence type="predicted"/>
<evidence type="ECO:0000256" key="1">
    <source>
        <dbReference type="SAM" id="MobiDB-lite"/>
    </source>
</evidence>
<evidence type="ECO:0000313" key="3">
    <source>
        <dbReference type="EMBL" id="MEW9267446.1"/>
    </source>
</evidence>
<gene>
    <name evidence="3" type="ORF">AB1207_22095</name>
</gene>
<reference evidence="3 4" key="1">
    <citation type="submission" date="2024-07" db="EMBL/GenBank/DDBJ databases">
        <authorList>
            <person name="Thanompreechachai J."/>
            <person name="Duangmal K."/>
        </authorList>
    </citation>
    <scope>NUCLEOTIDE SEQUENCE [LARGE SCALE GENOMIC DNA]</scope>
    <source>
        <strain evidence="3 4">KCTC 19886</strain>
    </source>
</reference>
<evidence type="ECO:0000313" key="4">
    <source>
        <dbReference type="Proteomes" id="UP001555826"/>
    </source>
</evidence>
<accession>A0ABV3PCR8</accession>
<keyword evidence="2" id="KW-0812">Transmembrane</keyword>
<feature type="transmembrane region" description="Helical" evidence="2">
    <location>
        <begin position="52"/>
        <end position="72"/>
    </location>
</feature>
<name>A0ABV3PCR8_9ACTN</name>
<sequence length="308" mass="32251">MRDLLVAEVNATAARPAGLPSTSTEGPDEHRPAAATARPPRPRRPRPARRRIAVGLASAAAVSVLAAVMLAGDPTAPASYATWTAAPSPAPAAGNSEEDGTWDRVLGFFGVGGIQTQASQCEDLTGGSVGIEGVPRRERDAAQRSVLVDRRGDWTFCVDVIKGAGTANDPLIVMNGLKADKPIPEGIVASNNTTVWDKPYTWPAGANISVLGGNPFAAPDVDAEKESYSLVGGAGPDVTGVDINLADGTVVTATVHEDYWAAWWPGTVTTARINTLTISTTSGERYDVDPRTIDLPWEQYGASTTPWP</sequence>
<evidence type="ECO:0000256" key="2">
    <source>
        <dbReference type="SAM" id="Phobius"/>
    </source>
</evidence>
<comment type="caution">
    <text evidence="3">The sequence shown here is derived from an EMBL/GenBank/DDBJ whole genome shotgun (WGS) entry which is preliminary data.</text>
</comment>